<dbReference type="InterPro" id="IPR039454">
    <property type="entry name" value="OM14"/>
</dbReference>
<name>A0AA43QV79_9LECA</name>
<keyword evidence="2" id="KW-1133">Transmembrane helix</keyword>
<dbReference type="PANTHER" id="PTHR38402">
    <property type="entry name" value="MITOCHONDRIAL OUTER MEMBRANE PROTEIN OM14"/>
    <property type="match status" value="1"/>
</dbReference>
<evidence type="ECO:0000313" key="4">
    <source>
        <dbReference type="Proteomes" id="UP001161017"/>
    </source>
</evidence>
<dbReference type="GO" id="GO:0005741">
    <property type="term" value="C:mitochondrial outer membrane"/>
    <property type="evidence" value="ECO:0007669"/>
    <property type="project" value="InterPro"/>
</dbReference>
<sequence length="169" mass="17629">MSYANAASKGPKQSPEDQAAEAADSTAQSAQDASSKAADTTKTEASKAESEASQKADQAKGKSSELASDAEKKFGKAKEGAKERAKAAEKGVKGEYNEVYDNRDNPVVIANALAITLGAVGLAYGGYTKHVKGELDWQLAGAAAAVVGVLGVGDYYLSQYLFKNKYPKK</sequence>
<feature type="transmembrane region" description="Helical" evidence="2">
    <location>
        <begin position="139"/>
        <end position="157"/>
    </location>
</feature>
<dbReference type="Proteomes" id="UP001161017">
    <property type="component" value="Unassembled WGS sequence"/>
</dbReference>
<feature type="compositionally biased region" description="Low complexity" evidence="1">
    <location>
        <begin position="20"/>
        <end position="38"/>
    </location>
</feature>
<dbReference type="PANTHER" id="PTHR38402:SF1">
    <property type="entry name" value="MITOCHONDRIAL OUTER MEMBRANE PROTEIN OM14"/>
    <property type="match status" value="1"/>
</dbReference>
<evidence type="ECO:0000256" key="1">
    <source>
        <dbReference type="SAM" id="MobiDB-lite"/>
    </source>
</evidence>
<accession>A0AA43QV79</accession>
<evidence type="ECO:0000256" key="2">
    <source>
        <dbReference type="SAM" id="Phobius"/>
    </source>
</evidence>
<feature type="region of interest" description="Disordered" evidence="1">
    <location>
        <begin position="1"/>
        <end position="97"/>
    </location>
</feature>
<organism evidence="3 4">
    <name type="scientific">Ramalina farinacea</name>
    <dbReference type="NCBI Taxonomy" id="258253"/>
    <lineage>
        <taxon>Eukaryota</taxon>
        <taxon>Fungi</taxon>
        <taxon>Dikarya</taxon>
        <taxon>Ascomycota</taxon>
        <taxon>Pezizomycotina</taxon>
        <taxon>Lecanoromycetes</taxon>
        <taxon>OSLEUM clade</taxon>
        <taxon>Lecanoromycetidae</taxon>
        <taxon>Lecanorales</taxon>
        <taxon>Lecanorineae</taxon>
        <taxon>Ramalinaceae</taxon>
        <taxon>Ramalina</taxon>
    </lineage>
</organism>
<keyword evidence="2" id="KW-0812">Transmembrane</keyword>
<protein>
    <recommendedName>
        <fullName evidence="5">Mitochondrial outer membrane protein OM14 C-terminal domain-containing protein</fullName>
    </recommendedName>
</protein>
<dbReference type="EMBL" id="JAPUFD010000023">
    <property type="protein sequence ID" value="MDI1493180.1"/>
    <property type="molecule type" value="Genomic_DNA"/>
</dbReference>
<gene>
    <name evidence="3" type="ORF">OHK93_004968</name>
</gene>
<comment type="caution">
    <text evidence="3">The sequence shown here is derived from an EMBL/GenBank/DDBJ whole genome shotgun (WGS) entry which is preliminary data.</text>
</comment>
<keyword evidence="2" id="KW-0472">Membrane</keyword>
<dbReference type="GO" id="GO:1990593">
    <property type="term" value="F:nascent polypeptide-associated complex binding"/>
    <property type="evidence" value="ECO:0007669"/>
    <property type="project" value="InterPro"/>
</dbReference>
<evidence type="ECO:0000313" key="3">
    <source>
        <dbReference type="EMBL" id="MDI1493180.1"/>
    </source>
</evidence>
<dbReference type="AlphaFoldDB" id="A0AA43QV79"/>
<evidence type="ECO:0008006" key="5">
    <source>
        <dbReference type="Google" id="ProtNLM"/>
    </source>
</evidence>
<feature type="transmembrane region" description="Helical" evidence="2">
    <location>
        <begin position="107"/>
        <end position="127"/>
    </location>
</feature>
<dbReference type="GO" id="GO:0006626">
    <property type="term" value="P:protein targeting to mitochondrion"/>
    <property type="evidence" value="ECO:0007669"/>
    <property type="project" value="TreeGrafter"/>
</dbReference>
<feature type="compositionally biased region" description="Basic and acidic residues" evidence="1">
    <location>
        <begin position="39"/>
        <end position="97"/>
    </location>
</feature>
<keyword evidence="4" id="KW-1185">Reference proteome</keyword>
<reference evidence="3" key="1">
    <citation type="journal article" date="2023" name="Genome Biol. Evol.">
        <title>First Whole Genome Sequence and Flow Cytometry Genome Size Data for the Lichen-Forming Fungus Ramalina farinacea (Ascomycota).</title>
        <authorList>
            <person name="Llewellyn T."/>
            <person name="Mian S."/>
            <person name="Hill R."/>
            <person name="Leitch I.J."/>
            <person name="Gaya E."/>
        </authorList>
    </citation>
    <scope>NUCLEOTIDE SEQUENCE</scope>
    <source>
        <strain evidence="3">LIQ254RAFAR</strain>
    </source>
</reference>
<proteinExistence type="predicted"/>